<evidence type="ECO:0000259" key="4">
    <source>
        <dbReference type="PROSITE" id="PS51898"/>
    </source>
</evidence>
<evidence type="ECO:0000313" key="6">
    <source>
        <dbReference type="Proteomes" id="UP000653454"/>
    </source>
</evidence>
<dbReference type="EMBL" id="CAJHNJ030000521">
    <property type="protein sequence ID" value="CAG9138242.1"/>
    <property type="molecule type" value="Genomic_DNA"/>
</dbReference>
<dbReference type="Gene3D" id="1.10.150.130">
    <property type="match status" value="1"/>
</dbReference>
<dbReference type="InterPro" id="IPR010998">
    <property type="entry name" value="Integrase_recombinase_N"/>
</dbReference>
<dbReference type="InterPro" id="IPR002104">
    <property type="entry name" value="Integrase_catalytic"/>
</dbReference>
<dbReference type="InterPro" id="IPR013762">
    <property type="entry name" value="Integrase-like_cat_sf"/>
</dbReference>
<keyword evidence="6" id="KW-1185">Reference proteome</keyword>
<dbReference type="Pfam" id="PF00589">
    <property type="entry name" value="Phage_integrase"/>
    <property type="match status" value="1"/>
</dbReference>
<evidence type="ECO:0000256" key="2">
    <source>
        <dbReference type="ARBA" id="ARBA00023172"/>
    </source>
</evidence>
<name>A0A8S4GGR3_PLUXY</name>
<dbReference type="PROSITE" id="PS51898">
    <property type="entry name" value="TYR_RECOMBINASE"/>
    <property type="match status" value="1"/>
</dbReference>
<comment type="caution">
    <text evidence="5">The sequence shown here is derived from an EMBL/GenBank/DDBJ whole genome shotgun (WGS) entry which is preliminary data.</text>
</comment>
<dbReference type="GO" id="GO:0015074">
    <property type="term" value="P:DNA integration"/>
    <property type="evidence" value="ECO:0007669"/>
    <property type="project" value="InterPro"/>
</dbReference>
<feature type="compositionally biased region" description="Basic residues" evidence="3">
    <location>
        <begin position="650"/>
        <end position="661"/>
    </location>
</feature>
<proteinExistence type="predicted"/>
<dbReference type="InterPro" id="IPR011010">
    <property type="entry name" value="DNA_brk_join_enz"/>
</dbReference>
<dbReference type="Proteomes" id="UP000653454">
    <property type="component" value="Unassembled WGS sequence"/>
</dbReference>
<dbReference type="GO" id="GO:0003677">
    <property type="term" value="F:DNA binding"/>
    <property type="evidence" value="ECO:0007669"/>
    <property type="project" value="UniProtKB-KW"/>
</dbReference>
<sequence length="661" mass="74650">MIWQWCEERKIWLFASYINTNDNKDADEESRKTINPDIEMSLSEEAFTKIFHRLGQPEIDLFASRTNAKCDTYPTVSTGQGAYPGCSEALRLALIRRGTPEAALNLTIASLAKNTLKQYNVSFKLWWTFCRDNNLNSYEPSISDVILFLTEQFDKGSAYGTLNSHRSALSLLLGGEVSADVRIKRLLKGAFKLRPSVPKYTSTWDPQVVLNNISNWPSNKDLSLEQLTKKLVILLALCTAHRVQTLSLIKLNNIKSDANGIKIIISDLIKTSAPGRDQPVLVLPYYNENKSICPATVIEQYLTSTKELRPTDVNNLILTWKRPHRAASAQSISRWIKQVLADSGVDTTVFGAHSTRHASTSAASSAGISLDVIRRTASWTKTSETFARFYKRPISDETDFAKSILEDHPHNDFCNLLGEDPSNMRRGEDLHLQLCNRWNDTLTHGLKTLKKEIKEKYLLPDNCKALAAPILNEEVKIAVNDPALKRDRILAANQQQLGIALTAVGQALGLALKDKNPTMIEKLSDAGRLLCDLHHQQTVSRQRLITNGLNKITKEGLKDAPRDEYLFGENLSERWKNYRNLGKSASEMKAYQQRPAPARTISLPQRPGNFRGPPQASPRPQMKPSVGRQNQFNQQYRPQSFNFKQGPPRRGNHFNRTRQRY</sequence>
<reference evidence="5" key="1">
    <citation type="submission" date="2020-11" db="EMBL/GenBank/DDBJ databases">
        <authorList>
            <person name="Whiteford S."/>
        </authorList>
    </citation>
    <scope>NUCLEOTIDE SEQUENCE</scope>
</reference>
<protein>
    <submittedName>
        <fullName evidence="5">(diamondback moth) hypothetical protein</fullName>
    </submittedName>
</protein>
<dbReference type="SUPFAM" id="SSF56349">
    <property type="entry name" value="DNA breaking-rejoining enzymes"/>
    <property type="match status" value="1"/>
</dbReference>
<evidence type="ECO:0000256" key="1">
    <source>
        <dbReference type="ARBA" id="ARBA00023125"/>
    </source>
</evidence>
<keyword evidence="1" id="KW-0238">DNA-binding</keyword>
<dbReference type="Gene3D" id="1.10.443.10">
    <property type="entry name" value="Intergrase catalytic core"/>
    <property type="match status" value="1"/>
</dbReference>
<evidence type="ECO:0000313" key="5">
    <source>
        <dbReference type="EMBL" id="CAG9138242.1"/>
    </source>
</evidence>
<keyword evidence="2" id="KW-0233">DNA recombination</keyword>
<accession>A0A8S4GGR3</accession>
<gene>
    <name evidence="5" type="ORF">PLXY2_LOCUS16496</name>
</gene>
<organism evidence="5 6">
    <name type="scientific">Plutella xylostella</name>
    <name type="common">Diamondback moth</name>
    <name type="synonym">Plutella maculipennis</name>
    <dbReference type="NCBI Taxonomy" id="51655"/>
    <lineage>
        <taxon>Eukaryota</taxon>
        <taxon>Metazoa</taxon>
        <taxon>Ecdysozoa</taxon>
        <taxon>Arthropoda</taxon>
        <taxon>Hexapoda</taxon>
        <taxon>Insecta</taxon>
        <taxon>Pterygota</taxon>
        <taxon>Neoptera</taxon>
        <taxon>Endopterygota</taxon>
        <taxon>Lepidoptera</taxon>
        <taxon>Glossata</taxon>
        <taxon>Ditrysia</taxon>
        <taxon>Yponomeutoidea</taxon>
        <taxon>Plutellidae</taxon>
        <taxon>Plutella</taxon>
    </lineage>
</organism>
<dbReference type="GO" id="GO:0006310">
    <property type="term" value="P:DNA recombination"/>
    <property type="evidence" value="ECO:0007669"/>
    <property type="project" value="UniProtKB-KW"/>
</dbReference>
<feature type="compositionally biased region" description="Polar residues" evidence="3">
    <location>
        <begin position="627"/>
        <end position="643"/>
    </location>
</feature>
<dbReference type="AlphaFoldDB" id="A0A8S4GGR3"/>
<evidence type="ECO:0000256" key="3">
    <source>
        <dbReference type="SAM" id="MobiDB-lite"/>
    </source>
</evidence>
<dbReference type="PANTHER" id="PTHR35617">
    <property type="entry name" value="PHAGE_INTEGRASE DOMAIN-CONTAINING PROTEIN"/>
    <property type="match status" value="1"/>
</dbReference>
<feature type="region of interest" description="Disordered" evidence="3">
    <location>
        <begin position="586"/>
        <end position="661"/>
    </location>
</feature>
<feature type="domain" description="Tyr recombinase" evidence="4">
    <location>
        <begin position="196"/>
        <end position="405"/>
    </location>
</feature>
<dbReference type="PANTHER" id="PTHR35617:SF3">
    <property type="entry name" value="CORE-BINDING (CB) DOMAIN-CONTAINING PROTEIN"/>
    <property type="match status" value="1"/>
</dbReference>